<feature type="transmembrane region" description="Helical" evidence="7">
    <location>
        <begin position="211"/>
        <end position="228"/>
    </location>
</feature>
<dbReference type="CDD" id="cd06261">
    <property type="entry name" value="TM_PBP2"/>
    <property type="match status" value="1"/>
</dbReference>
<dbReference type="GO" id="GO:0055085">
    <property type="term" value="P:transmembrane transport"/>
    <property type="evidence" value="ECO:0007669"/>
    <property type="project" value="InterPro"/>
</dbReference>
<feature type="transmembrane region" description="Helical" evidence="7">
    <location>
        <begin position="124"/>
        <end position="148"/>
    </location>
</feature>
<keyword evidence="2 7" id="KW-0813">Transport</keyword>
<dbReference type="SUPFAM" id="SSF161098">
    <property type="entry name" value="MetI-like"/>
    <property type="match status" value="1"/>
</dbReference>
<evidence type="ECO:0000256" key="5">
    <source>
        <dbReference type="ARBA" id="ARBA00022989"/>
    </source>
</evidence>
<dbReference type="Pfam" id="PF19300">
    <property type="entry name" value="BPD_transp_1_N"/>
    <property type="match status" value="1"/>
</dbReference>
<gene>
    <name evidence="9" type="ORF">IAB60_02500</name>
</gene>
<evidence type="ECO:0000313" key="9">
    <source>
        <dbReference type="EMBL" id="HIT40963.1"/>
    </source>
</evidence>
<proteinExistence type="inferred from homology"/>
<dbReference type="Pfam" id="PF00528">
    <property type="entry name" value="BPD_transp_1"/>
    <property type="match status" value="1"/>
</dbReference>
<evidence type="ECO:0000256" key="4">
    <source>
        <dbReference type="ARBA" id="ARBA00022692"/>
    </source>
</evidence>
<accession>A0A9D1KE05</accession>
<comment type="subcellular location">
    <subcellularLocation>
        <location evidence="1 7">Cell membrane</location>
        <topology evidence="1 7">Multi-pass membrane protein</topology>
    </subcellularLocation>
</comment>
<evidence type="ECO:0000256" key="1">
    <source>
        <dbReference type="ARBA" id="ARBA00004651"/>
    </source>
</evidence>
<comment type="similarity">
    <text evidence="7">Belongs to the binding-protein-dependent transport system permease family.</text>
</comment>
<evidence type="ECO:0000256" key="2">
    <source>
        <dbReference type="ARBA" id="ARBA00022448"/>
    </source>
</evidence>
<feature type="transmembrane region" description="Helical" evidence="7">
    <location>
        <begin position="160"/>
        <end position="184"/>
    </location>
</feature>
<keyword evidence="6 7" id="KW-0472">Membrane</keyword>
<feature type="domain" description="ABC transmembrane type-1" evidence="8">
    <location>
        <begin position="120"/>
        <end position="330"/>
    </location>
</feature>
<feature type="transmembrane region" description="Helical" evidence="7">
    <location>
        <begin position="31"/>
        <end position="51"/>
    </location>
</feature>
<feature type="transmembrane region" description="Helical" evidence="7">
    <location>
        <begin position="311"/>
        <end position="334"/>
    </location>
</feature>
<name>A0A9D1KE05_9FIRM</name>
<comment type="caution">
    <text evidence="9">The sequence shown here is derived from an EMBL/GenBank/DDBJ whole genome shotgun (WGS) entry which is preliminary data.</text>
</comment>
<dbReference type="AlphaFoldDB" id="A0A9D1KE05"/>
<dbReference type="InterPro" id="IPR035906">
    <property type="entry name" value="MetI-like_sf"/>
</dbReference>
<evidence type="ECO:0000256" key="7">
    <source>
        <dbReference type="RuleBase" id="RU363032"/>
    </source>
</evidence>
<dbReference type="PANTHER" id="PTHR43163">
    <property type="entry name" value="DIPEPTIDE TRANSPORT SYSTEM PERMEASE PROTEIN DPPB-RELATED"/>
    <property type="match status" value="1"/>
</dbReference>
<reference evidence="9" key="1">
    <citation type="submission" date="2020-10" db="EMBL/GenBank/DDBJ databases">
        <authorList>
            <person name="Gilroy R."/>
        </authorList>
    </citation>
    <scope>NUCLEOTIDE SEQUENCE</scope>
    <source>
        <strain evidence="9">CHK123-3438</strain>
    </source>
</reference>
<dbReference type="InterPro" id="IPR045621">
    <property type="entry name" value="BPD_transp_1_N"/>
</dbReference>
<dbReference type="EMBL" id="DVKS01000044">
    <property type="protein sequence ID" value="HIT40963.1"/>
    <property type="molecule type" value="Genomic_DNA"/>
</dbReference>
<evidence type="ECO:0000313" key="10">
    <source>
        <dbReference type="Proteomes" id="UP000886860"/>
    </source>
</evidence>
<dbReference type="Proteomes" id="UP000886860">
    <property type="component" value="Unassembled WGS sequence"/>
</dbReference>
<dbReference type="PANTHER" id="PTHR43163:SF6">
    <property type="entry name" value="DIPEPTIDE TRANSPORT SYSTEM PERMEASE PROTEIN DPPB-RELATED"/>
    <property type="match status" value="1"/>
</dbReference>
<dbReference type="Gene3D" id="1.10.3720.10">
    <property type="entry name" value="MetI-like"/>
    <property type="match status" value="1"/>
</dbReference>
<evidence type="ECO:0000256" key="3">
    <source>
        <dbReference type="ARBA" id="ARBA00022475"/>
    </source>
</evidence>
<dbReference type="PROSITE" id="PS50928">
    <property type="entry name" value="ABC_TM1"/>
    <property type="match status" value="1"/>
</dbReference>
<evidence type="ECO:0000259" key="8">
    <source>
        <dbReference type="PROSITE" id="PS50928"/>
    </source>
</evidence>
<reference evidence="9" key="2">
    <citation type="journal article" date="2021" name="PeerJ">
        <title>Extensive microbial diversity within the chicken gut microbiome revealed by metagenomics and culture.</title>
        <authorList>
            <person name="Gilroy R."/>
            <person name="Ravi A."/>
            <person name="Getino M."/>
            <person name="Pursley I."/>
            <person name="Horton D.L."/>
            <person name="Alikhan N.F."/>
            <person name="Baker D."/>
            <person name="Gharbi K."/>
            <person name="Hall N."/>
            <person name="Watson M."/>
            <person name="Adriaenssens E.M."/>
            <person name="Foster-Nyarko E."/>
            <person name="Jarju S."/>
            <person name="Secka A."/>
            <person name="Antonio M."/>
            <person name="Oren A."/>
            <person name="Chaudhuri R.R."/>
            <person name="La Ragione R."/>
            <person name="Hildebrand F."/>
            <person name="Pallen M.J."/>
        </authorList>
    </citation>
    <scope>NUCLEOTIDE SEQUENCE</scope>
    <source>
        <strain evidence="9">CHK123-3438</strain>
    </source>
</reference>
<organism evidence="9 10">
    <name type="scientific">Candidatus Caccovicinus merdipullorum</name>
    <dbReference type="NCBI Taxonomy" id="2840724"/>
    <lineage>
        <taxon>Bacteria</taxon>
        <taxon>Bacillati</taxon>
        <taxon>Bacillota</taxon>
        <taxon>Clostridia</taxon>
        <taxon>Eubacteriales</taxon>
        <taxon>Candidatus Caccovicinus</taxon>
    </lineage>
</organism>
<sequence length="350" mass="38044">MWISGSGRRSDSEVLSLASLRRQLVFITKKAVRMAALLVMVSLVTFALISASPIDPLQANAGQALGSMSQEQREKLESYWGVGEPPARRYVNWAKDVLQGDMGTSLLYRQPVTEVIGTKLFNSLFLLVISWIVSGILGVVLGIAAAVFRERWPDRLIRGYALLTASTPAFWLALLLLLVFSVWLKLFPVGLSVPIGVEAAQVTFADRLRHAFLPALTLSITGISSIALHTREKMIDCLESDYVLFARARGEGTWEVVRRHGLRNILIPAVTLQFASVSEIIGGSVVVEQVFSYPGLGQAAVTAGTGSDVPLLMGITMITALVVFAGNFLADIFYGLIDPRIRRGGAAIEE</sequence>
<keyword evidence="5 7" id="KW-1133">Transmembrane helix</keyword>
<keyword evidence="4 7" id="KW-0812">Transmembrane</keyword>
<feature type="transmembrane region" description="Helical" evidence="7">
    <location>
        <begin position="265"/>
        <end position="291"/>
    </location>
</feature>
<evidence type="ECO:0000256" key="6">
    <source>
        <dbReference type="ARBA" id="ARBA00023136"/>
    </source>
</evidence>
<protein>
    <submittedName>
        <fullName evidence="9">ABC transporter permease</fullName>
    </submittedName>
</protein>
<dbReference type="InterPro" id="IPR000515">
    <property type="entry name" value="MetI-like"/>
</dbReference>
<dbReference type="GO" id="GO:0005886">
    <property type="term" value="C:plasma membrane"/>
    <property type="evidence" value="ECO:0007669"/>
    <property type="project" value="UniProtKB-SubCell"/>
</dbReference>
<keyword evidence="3" id="KW-1003">Cell membrane</keyword>